<dbReference type="InterPro" id="IPR008775">
    <property type="entry name" value="Phytyl_CoA_dOase-like"/>
</dbReference>
<evidence type="ECO:0000313" key="3">
    <source>
        <dbReference type="EMBL" id="MES1929306.1"/>
    </source>
</evidence>
<gene>
    <name evidence="3" type="ORF">SADO_08617</name>
</gene>
<reference evidence="3 4" key="1">
    <citation type="submission" date="2013-03" db="EMBL/GenBank/DDBJ databases">
        <title>Salinisphaera dokdonensis CL-ES53 Genome Sequencing.</title>
        <authorList>
            <person name="Li C."/>
            <person name="Lai Q."/>
            <person name="Shao Z."/>
        </authorList>
    </citation>
    <scope>NUCLEOTIDE SEQUENCE [LARGE SCALE GENOMIC DNA]</scope>
    <source>
        <strain evidence="3 4">CL-ES53</strain>
    </source>
</reference>
<comment type="cofactor">
    <cofactor evidence="1">
        <name>Fe(2+)</name>
        <dbReference type="ChEBI" id="CHEBI:29033"/>
    </cofactor>
</comment>
<protein>
    <submittedName>
        <fullName evidence="3">Phytanoyl-CoA Dioxygenase</fullName>
    </submittedName>
</protein>
<evidence type="ECO:0000256" key="2">
    <source>
        <dbReference type="SAM" id="MobiDB-lite"/>
    </source>
</evidence>
<dbReference type="GO" id="GO:0051213">
    <property type="term" value="F:dioxygenase activity"/>
    <property type="evidence" value="ECO:0007669"/>
    <property type="project" value="UniProtKB-KW"/>
</dbReference>
<proteinExistence type="predicted"/>
<comment type="caution">
    <text evidence="3">The sequence shown here is derived from an EMBL/GenBank/DDBJ whole genome shotgun (WGS) entry which is preliminary data.</text>
</comment>
<dbReference type="Pfam" id="PF05721">
    <property type="entry name" value="PhyH"/>
    <property type="match status" value="1"/>
</dbReference>
<dbReference type="SUPFAM" id="SSF51197">
    <property type="entry name" value="Clavaminate synthase-like"/>
    <property type="match status" value="1"/>
</dbReference>
<dbReference type="PANTHER" id="PTHR20883:SF48">
    <property type="entry name" value="ECTOINE DIOXYGENASE"/>
    <property type="match status" value="1"/>
</dbReference>
<name>A0ABV2B094_9GAMM</name>
<keyword evidence="4" id="KW-1185">Reference proteome</keyword>
<accession>A0ABV2B094</accession>
<dbReference type="EMBL" id="APND01000002">
    <property type="protein sequence ID" value="MES1929306.1"/>
    <property type="molecule type" value="Genomic_DNA"/>
</dbReference>
<dbReference type="Gene3D" id="2.60.120.620">
    <property type="entry name" value="q2cbj1_9rhob like domain"/>
    <property type="match status" value="1"/>
</dbReference>
<keyword evidence="3" id="KW-0223">Dioxygenase</keyword>
<evidence type="ECO:0000313" key="4">
    <source>
        <dbReference type="Proteomes" id="UP001460888"/>
    </source>
</evidence>
<sequence>MSMNATIDRPTQPALTPAQRELFKVDGFLIMRGLASAERLNAMRTTAVEHASAHVAPIEYEADVAYPGAPASRDAEGGDTPRRLLQAYDRDPLFADWAADARLSAIVAQLLDSDDVWLSRNHHNCVMTKSPRYSTATAWHKDLRYWSFETPRLVNAWLALGDETPANGCMRVLPGTHRMPFDAEQMDADQFLREDRDDNARLIESAIDAQLAPGDVLFFDAGLLHAAGANTTDERKLSMVTTYYGSDNAPVPGTRSARLEPVPIRETRHA</sequence>
<dbReference type="Proteomes" id="UP001460888">
    <property type="component" value="Unassembled WGS sequence"/>
</dbReference>
<feature type="region of interest" description="Disordered" evidence="2">
    <location>
        <begin position="249"/>
        <end position="270"/>
    </location>
</feature>
<evidence type="ECO:0000256" key="1">
    <source>
        <dbReference type="ARBA" id="ARBA00001954"/>
    </source>
</evidence>
<dbReference type="RefSeq" id="WP_353110797.1">
    <property type="nucleotide sequence ID" value="NZ_APND01000002.1"/>
</dbReference>
<keyword evidence="3" id="KW-0560">Oxidoreductase</keyword>
<dbReference type="PANTHER" id="PTHR20883">
    <property type="entry name" value="PHYTANOYL-COA DIOXYGENASE DOMAIN CONTAINING 1"/>
    <property type="match status" value="1"/>
</dbReference>
<organism evidence="3 4">
    <name type="scientific">Salinisphaera dokdonensis CL-ES53</name>
    <dbReference type="NCBI Taxonomy" id="1304272"/>
    <lineage>
        <taxon>Bacteria</taxon>
        <taxon>Pseudomonadati</taxon>
        <taxon>Pseudomonadota</taxon>
        <taxon>Gammaproteobacteria</taxon>
        <taxon>Salinisphaerales</taxon>
        <taxon>Salinisphaeraceae</taxon>
        <taxon>Salinisphaera</taxon>
    </lineage>
</organism>